<proteinExistence type="predicted"/>
<dbReference type="OrthoDB" id="9809127at2"/>
<dbReference type="KEGG" id="cfk:CFRA_04495"/>
<dbReference type="AlphaFoldDB" id="A0A1L7CS13"/>
<evidence type="ECO:0000313" key="4">
    <source>
        <dbReference type="Proteomes" id="UP000185434"/>
    </source>
</evidence>
<keyword evidence="4" id="KW-1185">Reference proteome</keyword>
<dbReference type="PROSITE" id="PS51711">
    <property type="entry name" value="G_FEOB"/>
    <property type="match status" value="1"/>
</dbReference>
<dbReference type="InterPro" id="IPR011642">
    <property type="entry name" value="Gate_dom"/>
</dbReference>
<feature type="transmembrane region" description="Helical" evidence="1">
    <location>
        <begin position="682"/>
        <end position="705"/>
    </location>
</feature>
<dbReference type="CDD" id="cd01879">
    <property type="entry name" value="FeoB"/>
    <property type="match status" value="1"/>
</dbReference>
<dbReference type="InterPro" id="IPR011640">
    <property type="entry name" value="Fe2_transport_prot_B_C"/>
</dbReference>
<dbReference type="InterPro" id="IPR030389">
    <property type="entry name" value="G_FEOB_dom"/>
</dbReference>
<dbReference type="InterPro" id="IPR006073">
    <property type="entry name" value="GTP-bd"/>
</dbReference>
<dbReference type="Gene3D" id="3.40.50.300">
    <property type="entry name" value="P-loop containing nucleotide triphosphate hydrolases"/>
    <property type="match status" value="1"/>
</dbReference>
<feature type="transmembrane region" description="Helical" evidence="1">
    <location>
        <begin position="425"/>
        <end position="447"/>
    </location>
</feature>
<dbReference type="Pfam" id="PF07664">
    <property type="entry name" value="FeoB_C"/>
    <property type="match status" value="1"/>
</dbReference>
<dbReference type="InterPro" id="IPR027417">
    <property type="entry name" value="P-loop_NTPase"/>
</dbReference>
<organism evidence="3 4">
    <name type="scientific">Corynebacterium frankenforstense DSM 45800</name>
    <dbReference type="NCBI Taxonomy" id="1437875"/>
    <lineage>
        <taxon>Bacteria</taxon>
        <taxon>Bacillati</taxon>
        <taxon>Actinomycetota</taxon>
        <taxon>Actinomycetes</taxon>
        <taxon>Mycobacteriales</taxon>
        <taxon>Corynebacteriaceae</taxon>
        <taxon>Corynebacterium</taxon>
    </lineage>
</organism>
<sequence>MTTANKPVHAGVHPDHDCHSGADCHCGGGDGAVNPEAPTVALVGSPNAGKTSVYNALTGLHAKTGNYPGVTVSRSRGTCVVETHEVTVEDLPGTYSLQPISPDEEIVHDVLAGEQYGVERPQAVVLVIDSTTLRRSMNLLAEVLSVGLPTCLAVTMTDELTRRGGGLDIEAFGEAVGVPAVRVIGHRGIGIDELREQLIDIEDWRRTPLTPPSDPVELAAWSDSILEAADYRPPHEDPVTRRLDAVFLHPLWGTLVFLGVMFLFFQAIFVWAEPFKGWLEDFFGWAGSSVHDALDGSAPLLAGLLADGVIGGVGAVLSFFPQIVIMFLLISLLEGVGYMARAAFLMDKVMSKAGLEGRAFVAMLSSVACAIPGVMATRTLPNAKDRLATIMAAPLMTCSARLPVYIIMVGLLVPDGARVGPFSAAGFAMFLLYLGGTLAAMIVAWVVKKITDRGGMLLPFYMEIPPYRLPRPKTIGIMVWDSCKGFLRKAGTIILTTTVVLWVLLNVPMRSDDEFDAFCAQDTACTAVAAAVEDPANSTVTDDEDGAVVDDPEELEALLDAQRTAYTMDNSAAAAVGRFLEPVFAPLGFDWRLNVGVVSSLAARETFVATLGQIAAAEDPEEPVAQMESMTYQHDTVLHAAGDNVFNPATISAVLVFFMFAMQCMATAGAMRRETGTWKWPLVAYGYMFALAWGLGALTHTVVALSM</sequence>
<reference evidence="3 4" key="1">
    <citation type="submission" date="2014-08" db="EMBL/GenBank/DDBJ databases">
        <title>Complete genome sequence of Corynebacterium frankenforstense ST18(T) (=DSM 45800(T)), isolated from raw cow milk.</title>
        <authorList>
            <person name="Ruckert C."/>
            <person name="Albersmeier A."/>
            <person name="Winkler A."/>
            <person name="Lipski A."/>
            <person name="Kalinowski J."/>
        </authorList>
    </citation>
    <scope>NUCLEOTIDE SEQUENCE [LARGE SCALE GENOMIC DNA]</scope>
    <source>
        <strain evidence="3 4">ST18</strain>
    </source>
</reference>
<dbReference type="GO" id="GO:0005886">
    <property type="term" value="C:plasma membrane"/>
    <property type="evidence" value="ECO:0007669"/>
    <property type="project" value="TreeGrafter"/>
</dbReference>
<feature type="transmembrane region" description="Helical" evidence="1">
    <location>
        <begin position="649"/>
        <end position="670"/>
    </location>
</feature>
<feature type="domain" description="FeoB-type G" evidence="2">
    <location>
        <begin position="37"/>
        <end position="204"/>
    </location>
</feature>
<keyword evidence="1" id="KW-0812">Transmembrane</keyword>
<dbReference type="Proteomes" id="UP000185434">
    <property type="component" value="Chromosome"/>
</dbReference>
<feature type="transmembrane region" description="Helical" evidence="1">
    <location>
        <begin position="486"/>
        <end position="505"/>
    </location>
</feature>
<gene>
    <name evidence="3" type="ORF">CFRA_04495</name>
</gene>
<dbReference type="EMBL" id="CP009247">
    <property type="protein sequence ID" value="APT88645.1"/>
    <property type="molecule type" value="Genomic_DNA"/>
</dbReference>
<dbReference type="PANTHER" id="PTHR43185:SF1">
    <property type="entry name" value="FE(2+) TRANSPORTER FEOB"/>
    <property type="match status" value="1"/>
</dbReference>
<feature type="transmembrane region" description="Helical" evidence="1">
    <location>
        <begin position="324"/>
        <end position="345"/>
    </location>
</feature>
<feature type="transmembrane region" description="Helical" evidence="1">
    <location>
        <begin position="387"/>
        <end position="413"/>
    </location>
</feature>
<dbReference type="Pfam" id="PF07670">
    <property type="entry name" value="Gate"/>
    <property type="match status" value="2"/>
</dbReference>
<evidence type="ECO:0000256" key="1">
    <source>
        <dbReference type="SAM" id="Phobius"/>
    </source>
</evidence>
<dbReference type="SUPFAM" id="SSF52540">
    <property type="entry name" value="P-loop containing nucleoside triphosphate hydrolases"/>
    <property type="match status" value="1"/>
</dbReference>
<keyword evidence="1" id="KW-1133">Transmembrane helix</keyword>
<dbReference type="PANTHER" id="PTHR43185">
    <property type="entry name" value="FERROUS IRON TRANSPORT PROTEIN B"/>
    <property type="match status" value="1"/>
</dbReference>
<dbReference type="RefSeq" id="WP_075663630.1">
    <property type="nucleotide sequence ID" value="NZ_CP009247.1"/>
</dbReference>
<feature type="transmembrane region" description="Helical" evidence="1">
    <location>
        <begin position="298"/>
        <end position="317"/>
    </location>
</feature>
<evidence type="ECO:0000313" key="3">
    <source>
        <dbReference type="EMBL" id="APT88645.1"/>
    </source>
</evidence>
<evidence type="ECO:0000259" key="2">
    <source>
        <dbReference type="PROSITE" id="PS51711"/>
    </source>
</evidence>
<dbReference type="STRING" id="1437875.CFRA_04495"/>
<dbReference type="GO" id="GO:0005525">
    <property type="term" value="F:GTP binding"/>
    <property type="evidence" value="ECO:0007669"/>
    <property type="project" value="InterPro"/>
</dbReference>
<dbReference type="GO" id="GO:0015093">
    <property type="term" value="F:ferrous iron transmembrane transporter activity"/>
    <property type="evidence" value="ECO:0007669"/>
    <property type="project" value="InterPro"/>
</dbReference>
<protein>
    <submittedName>
        <fullName evidence="3">Iron transporter FeoB</fullName>
    </submittedName>
</protein>
<feature type="transmembrane region" description="Helical" evidence="1">
    <location>
        <begin position="357"/>
        <end position="375"/>
    </location>
</feature>
<dbReference type="InterPro" id="IPR050860">
    <property type="entry name" value="FeoB_GTPase"/>
</dbReference>
<accession>A0A1L7CS13</accession>
<dbReference type="PRINTS" id="PR00326">
    <property type="entry name" value="GTP1OBG"/>
</dbReference>
<dbReference type="Pfam" id="PF02421">
    <property type="entry name" value="FeoB_N"/>
    <property type="match status" value="1"/>
</dbReference>
<keyword evidence="1" id="KW-0472">Membrane</keyword>
<name>A0A1L7CS13_9CORY</name>
<feature type="transmembrane region" description="Helical" evidence="1">
    <location>
        <begin position="251"/>
        <end position="272"/>
    </location>
</feature>